<name>A0A0V1M063_9BILA</name>
<sequence length="36" mass="4152">MLLESATIASGYLWKIYSSHFWGRIGFSKISKFRGL</sequence>
<keyword evidence="2" id="KW-1185">Reference proteome</keyword>
<protein>
    <submittedName>
        <fullName evidence="1">Uncharacterized protein</fullName>
    </submittedName>
</protein>
<dbReference type="Proteomes" id="UP000054843">
    <property type="component" value="Unassembled WGS sequence"/>
</dbReference>
<organism evidence="1 2">
    <name type="scientific">Trichinella papuae</name>
    <dbReference type="NCBI Taxonomy" id="268474"/>
    <lineage>
        <taxon>Eukaryota</taxon>
        <taxon>Metazoa</taxon>
        <taxon>Ecdysozoa</taxon>
        <taxon>Nematoda</taxon>
        <taxon>Enoplea</taxon>
        <taxon>Dorylaimia</taxon>
        <taxon>Trichinellida</taxon>
        <taxon>Trichinellidae</taxon>
        <taxon>Trichinella</taxon>
    </lineage>
</organism>
<dbReference type="EMBL" id="JYDO01000595">
    <property type="protein sequence ID" value="KRZ65004.1"/>
    <property type="molecule type" value="Genomic_DNA"/>
</dbReference>
<evidence type="ECO:0000313" key="1">
    <source>
        <dbReference type="EMBL" id="KRZ65004.1"/>
    </source>
</evidence>
<comment type="caution">
    <text evidence="1">The sequence shown here is derived from an EMBL/GenBank/DDBJ whole genome shotgun (WGS) entry which is preliminary data.</text>
</comment>
<evidence type="ECO:0000313" key="2">
    <source>
        <dbReference type="Proteomes" id="UP000054843"/>
    </source>
</evidence>
<dbReference type="AlphaFoldDB" id="A0A0V1M063"/>
<proteinExistence type="predicted"/>
<accession>A0A0V1M063</accession>
<reference evidence="1 2" key="1">
    <citation type="submission" date="2015-01" db="EMBL/GenBank/DDBJ databases">
        <title>Evolution of Trichinella species and genotypes.</title>
        <authorList>
            <person name="Korhonen P.K."/>
            <person name="Edoardo P."/>
            <person name="Giuseppe L.R."/>
            <person name="Gasser R.B."/>
        </authorList>
    </citation>
    <scope>NUCLEOTIDE SEQUENCE [LARGE SCALE GENOMIC DNA]</scope>
    <source>
        <strain evidence="1">ISS1980</strain>
    </source>
</reference>
<gene>
    <name evidence="1" type="ORF">T10_8887</name>
</gene>